<evidence type="ECO:0000313" key="7">
    <source>
        <dbReference type="Proteomes" id="UP000824469"/>
    </source>
</evidence>
<dbReference type="GO" id="GO:0006281">
    <property type="term" value="P:DNA repair"/>
    <property type="evidence" value="ECO:0007669"/>
    <property type="project" value="TreeGrafter"/>
</dbReference>
<dbReference type="GO" id="GO:0005634">
    <property type="term" value="C:nucleus"/>
    <property type="evidence" value="ECO:0007669"/>
    <property type="project" value="UniProtKB-SubCell"/>
</dbReference>
<keyword evidence="3" id="KW-0498">Mitosis</keyword>
<keyword evidence="2" id="KW-0132">Cell division</keyword>
<proteinExistence type="predicted"/>
<dbReference type="GO" id="GO:0051301">
    <property type="term" value="P:cell division"/>
    <property type="evidence" value="ECO:0007669"/>
    <property type="project" value="UniProtKB-KW"/>
</dbReference>
<evidence type="ECO:0000256" key="3">
    <source>
        <dbReference type="ARBA" id="ARBA00022776"/>
    </source>
</evidence>
<name>A0AA38GNH5_TAXCH</name>
<comment type="caution">
    <text evidence="6">The sequence shown here is derived from an EMBL/GenBank/DDBJ whole genome shotgun (WGS) entry which is preliminary data.</text>
</comment>
<keyword evidence="5" id="KW-0131">Cell cycle</keyword>
<comment type="subcellular location">
    <subcellularLocation>
        <location evidence="1">Nucleus</location>
    </subcellularLocation>
</comment>
<dbReference type="InterPro" id="IPR039776">
    <property type="entry name" value="Pds5"/>
</dbReference>
<dbReference type="GO" id="GO:0035825">
    <property type="term" value="P:homologous recombination"/>
    <property type="evidence" value="ECO:0007669"/>
    <property type="project" value="UniProtKB-ARBA"/>
</dbReference>
<dbReference type="GO" id="GO:0007064">
    <property type="term" value="P:mitotic sister chromatid cohesion"/>
    <property type="evidence" value="ECO:0007669"/>
    <property type="project" value="InterPro"/>
</dbReference>
<protein>
    <submittedName>
        <fullName evidence="6">Uncharacterized protein</fullName>
    </submittedName>
</protein>
<dbReference type="Pfam" id="PF20168">
    <property type="entry name" value="PDS5"/>
    <property type="match status" value="1"/>
</dbReference>
<feature type="non-terminal residue" evidence="6">
    <location>
        <position position="1"/>
    </location>
</feature>
<feature type="non-terminal residue" evidence="6">
    <location>
        <position position="203"/>
    </location>
</feature>
<evidence type="ECO:0000256" key="4">
    <source>
        <dbReference type="ARBA" id="ARBA00023242"/>
    </source>
</evidence>
<dbReference type="GO" id="GO:0000785">
    <property type="term" value="C:chromatin"/>
    <property type="evidence" value="ECO:0007669"/>
    <property type="project" value="TreeGrafter"/>
</dbReference>
<evidence type="ECO:0000313" key="6">
    <source>
        <dbReference type="EMBL" id="KAH9325931.1"/>
    </source>
</evidence>
<dbReference type="PANTHER" id="PTHR12663">
    <property type="entry name" value="ANDROGEN INDUCED INHIBITOR OF PROLIFERATION AS3 / PDS5-RELATED"/>
    <property type="match status" value="1"/>
</dbReference>
<dbReference type="Proteomes" id="UP000824469">
    <property type="component" value="Unassembled WGS sequence"/>
</dbReference>
<evidence type="ECO:0000256" key="5">
    <source>
        <dbReference type="ARBA" id="ARBA00023306"/>
    </source>
</evidence>
<accession>A0AA38GNH5</accession>
<keyword evidence="4" id="KW-0539">Nucleus</keyword>
<dbReference type="EMBL" id="JAHRHJ020000002">
    <property type="protein sequence ID" value="KAH9325931.1"/>
    <property type="molecule type" value="Genomic_DNA"/>
</dbReference>
<keyword evidence="7" id="KW-1185">Reference proteome</keyword>
<dbReference type="SUPFAM" id="SSF48371">
    <property type="entry name" value="ARM repeat"/>
    <property type="match status" value="1"/>
</dbReference>
<gene>
    <name evidence="6" type="ORF">KI387_006109</name>
</gene>
<dbReference type="InterPro" id="IPR016024">
    <property type="entry name" value="ARM-type_fold"/>
</dbReference>
<reference evidence="6 7" key="1">
    <citation type="journal article" date="2021" name="Nat. Plants">
        <title>The Taxus genome provides insights into paclitaxel biosynthesis.</title>
        <authorList>
            <person name="Xiong X."/>
            <person name="Gou J."/>
            <person name="Liao Q."/>
            <person name="Li Y."/>
            <person name="Zhou Q."/>
            <person name="Bi G."/>
            <person name="Li C."/>
            <person name="Du R."/>
            <person name="Wang X."/>
            <person name="Sun T."/>
            <person name="Guo L."/>
            <person name="Liang H."/>
            <person name="Lu P."/>
            <person name="Wu Y."/>
            <person name="Zhang Z."/>
            <person name="Ro D.K."/>
            <person name="Shang Y."/>
            <person name="Huang S."/>
            <person name="Yan J."/>
        </authorList>
    </citation>
    <scope>NUCLEOTIDE SEQUENCE [LARGE SCALE GENOMIC DNA]</scope>
    <source>
        <strain evidence="6">Ta-2019</strain>
    </source>
</reference>
<dbReference type="PANTHER" id="PTHR12663:SF50">
    <property type="entry name" value="SISTER CHROMATID COHESION PROTEIN PDS5 HOMOLOG B"/>
    <property type="match status" value="1"/>
</dbReference>
<dbReference type="AlphaFoldDB" id="A0AA38GNH5"/>
<sequence>NFWIMGIASDGDMKAKLYRLGIWLEITPHEKSVLLNILEEAKSYLSLIEQLYYGYMSVVIEPLASHVARSYLLKHEEMDVRLLVITCISEITQISAPSLPYNDITMEEIYELMIGRFQKIWDTTKPHFGKRVKILENMAKVSSCIPMLYLDCDDLISHMLEVLFDVLHENHSHEIMDAMQTIMSLMLNEYEEPPQSLLAMLVE</sequence>
<evidence type="ECO:0000256" key="2">
    <source>
        <dbReference type="ARBA" id="ARBA00022618"/>
    </source>
</evidence>
<evidence type="ECO:0000256" key="1">
    <source>
        <dbReference type="ARBA" id="ARBA00004123"/>
    </source>
</evidence>
<organism evidence="6 7">
    <name type="scientific">Taxus chinensis</name>
    <name type="common">Chinese yew</name>
    <name type="synonym">Taxus wallichiana var. chinensis</name>
    <dbReference type="NCBI Taxonomy" id="29808"/>
    <lineage>
        <taxon>Eukaryota</taxon>
        <taxon>Viridiplantae</taxon>
        <taxon>Streptophyta</taxon>
        <taxon>Embryophyta</taxon>
        <taxon>Tracheophyta</taxon>
        <taxon>Spermatophyta</taxon>
        <taxon>Pinopsida</taxon>
        <taxon>Pinidae</taxon>
        <taxon>Conifers II</taxon>
        <taxon>Cupressales</taxon>
        <taxon>Taxaceae</taxon>
        <taxon>Taxus</taxon>
    </lineage>
</organism>